<organism evidence="2 3">
    <name type="scientific">Massariosphaeria phaeospora</name>
    <dbReference type="NCBI Taxonomy" id="100035"/>
    <lineage>
        <taxon>Eukaryota</taxon>
        <taxon>Fungi</taxon>
        <taxon>Dikarya</taxon>
        <taxon>Ascomycota</taxon>
        <taxon>Pezizomycotina</taxon>
        <taxon>Dothideomycetes</taxon>
        <taxon>Pleosporomycetidae</taxon>
        <taxon>Pleosporales</taxon>
        <taxon>Pleosporales incertae sedis</taxon>
        <taxon>Massariosphaeria</taxon>
    </lineage>
</organism>
<dbReference type="EMBL" id="JAADJZ010000004">
    <property type="protein sequence ID" value="KAF2875595.1"/>
    <property type="molecule type" value="Genomic_DNA"/>
</dbReference>
<reference evidence="2 3" key="1">
    <citation type="submission" date="2020-01" db="EMBL/GenBank/DDBJ databases">
        <authorList>
            <consortium name="DOE Joint Genome Institute"/>
            <person name="Haridas S."/>
            <person name="Albert R."/>
            <person name="Binder M."/>
            <person name="Bloem J."/>
            <person name="Labutti K."/>
            <person name="Salamov A."/>
            <person name="Andreopoulos B."/>
            <person name="Baker S.E."/>
            <person name="Barry K."/>
            <person name="Bills G."/>
            <person name="Bluhm B.H."/>
            <person name="Cannon C."/>
            <person name="Castanera R."/>
            <person name="Culley D.E."/>
            <person name="Daum C."/>
            <person name="Ezra D."/>
            <person name="Gonzalez J.B."/>
            <person name="Henrissat B."/>
            <person name="Kuo A."/>
            <person name="Liang C."/>
            <person name="Lipzen A."/>
            <person name="Lutzoni F."/>
            <person name="Magnuson J."/>
            <person name="Mondo S."/>
            <person name="Nolan M."/>
            <person name="Ohm R."/>
            <person name="Pangilinan J."/>
            <person name="Park H.-J.H."/>
            <person name="Ramirez L."/>
            <person name="Alfaro M."/>
            <person name="Sun H."/>
            <person name="Tritt A."/>
            <person name="Yoshinaga Y."/>
            <person name="Zwiers L.-H.L."/>
            <person name="Turgeon B.G."/>
            <person name="Goodwin S.B."/>
            <person name="Spatafora J.W."/>
            <person name="Crous P.W."/>
            <person name="Grigoriev I.V."/>
        </authorList>
    </citation>
    <scope>NUCLEOTIDE SEQUENCE [LARGE SCALE GENOMIC DNA]</scope>
    <source>
        <strain evidence="2 3">CBS 611.86</strain>
    </source>
</reference>
<sequence length="308" mass="35447">MASSIKRKRSETPPPDNSQPSSNGLLTPPKFSEKQDDVPQSVKRPRQNIWRSGLEGIKRPMLEDRTLFVSRDDDGTFHLRFGKGDEHTLEEVIATPELCINLVCDKTIDSHPDLHEALSSWASAWKMPKGGLYEKPDYNLKLAAKYYQEKDDYEEPGSKYILAFGKHKGQSLKDVEPSYISWLKRQESLPEGNWEPLVEALEYHDKQERLRLPLRYPQSASYRVPLGKKYKGRLITDVPESYIDRMITKGIPYETSFSGERKYPGLASAIQYWDKMKKTERAHWSRAEKRSWWRGSGGCDCFGSCSHG</sequence>
<feature type="region of interest" description="Disordered" evidence="1">
    <location>
        <begin position="1"/>
        <end position="49"/>
    </location>
</feature>
<gene>
    <name evidence="2" type="ORF">BDV95DRAFT_615612</name>
</gene>
<dbReference type="Proteomes" id="UP000481861">
    <property type="component" value="Unassembled WGS sequence"/>
</dbReference>
<evidence type="ECO:0000313" key="2">
    <source>
        <dbReference type="EMBL" id="KAF2875595.1"/>
    </source>
</evidence>
<proteinExistence type="predicted"/>
<dbReference type="AlphaFoldDB" id="A0A7C8MFV7"/>
<keyword evidence="3" id="KW-1185">Reference proteome</keyword>
<dbReference type="OrthoDB" id="10659311at2759"/>
<protein>
    <submittedName>
        <fullName evidence="2">Uncharacterized protein</fullName>
    </submittedName>
</protein>
<evidence type="ECO:0000256" key="1">
    <source>
        <dbReference type="SAM" id="MobiDB-lite"/>
    </source>
</evidence>
<evidence type="ECO:0000313" key="3">
    <source>
        <dbReference type="Proteomes" id="UP000481861"/>
    </source>
</evidence>
<name>A0A7C8MFV7_9PLEO</name>
<accession>A0A7C8MFV7</accession>
<comment type="caution">
    <text evidence="2">The sequence shown here is derived from an EMBL/GenBank/DDBJ whole genome shotgun (WGS) entry which is preliminary data.</text>
</comment>